<dbReference type="STRING" id="981085.W9QUV7"/>
<dbReference type="PANTHER" id="PTHR33178:SF3">
    <property type="entry name" value="STRESS-RESPONSE A_B BARREL DOMAIN-CONTAINING PROTEIN UP3"/>
    <property type="match status" value="1"/>
</dbReference>
<dbReference type="Proteomes" id="UP000030645">
    <property type="component" value="Unassembled WGS sequence"/>
</dbReference>
<dbReference type="Pfam" id="PF07876">
    <property type="entry name" value="Dabb"/>
    <property type="match status" value="2"/>
</dbReference>
<accession>W9QUV7</accession>
<name>W9QUV7_9ROSA</name>
<comment type="subunit">
    <text evidence="1">Homodimer.</text>
</comment>
<evidence type="ECO:0000259" key="2">
    <source>
        <dbReference type="PROSITE" id="PS51502"/>
    </source>
</evidence>
<evidence type="ECO:0000256" key="1">
    <source>
        <dbReference type="ARBA" id="ARBA00011738"/>
    </source>
</evidence>
<dbReference type="EMBL" id="KE343704">
    <property type="protein sequence ID" value="EXB38924.1"/>
    <property type="molecule type" value="Genomic_DNA"/>
</dbReference>
<organism evidence="3 4">
    <name type="scientific">Morus notabilis</name>
    <dbReference type="NCBI Taxonomy" id="981085"/>
    <lineage>
        <taxon>Eukaryota</taxon>
        <taxon>Viridiplantae</taxon>
        <taxon>Streptophyta</taxon>
        <taxon>Embryophyta</taxon>
        <taxon>Tracheophyta</taxon>
        <taxon>Spermatophyta</taxon>
        <taxon>Magnoliopsida</taxon>
        <taxon>eudicotyledons</taxon>
        <taxon>Gunneridae</taxon>
        <taxon>Pentapetalae</taxon>
        <taxon>rosids</taxon>
        <taxon>fabids</taxon>
        <taxon>Rosales</taxon>
        <taxon>Moraceae</taxon>
        <taxon>Moreae</taxon>
        <taxon>Morus</taxon>
    </lineage>
</organism>
<dbReference type="PANTHER" id="PTHR33178">
    <property type="match status" value="1"/>
</dbReference>
<reference evidence="4" key="1">
    <citation type="submission" date="2013-01" db="EMBL/GenBank/DDBJ databases">
        <title>Draft Genome Sequence of a Mulberry Tree, Morus notabilis C.K. Schneid.</title>
        <authorList>
            <person name="He N."/>
            <person name="Zhao S."/>
        </authorList>
    </citation>
    <scope>NUCLEOTIDE SEQUENCE</scope>
</reference>
<dbReference type="InterPro" id="IPR013097">
    <property type="entry name" value="Dabb"/>
</dbReference>
<dbReference type="InterPro" id="IPR044662">
    <property type="entry name" value="HS1/DABB1-like"/>
</dbReference>
<feature type="domain" description="Stress-response A/B barrel" evidence="2">
    <location>
        <begin position="119"/>
        <end position="213"/>
    </location>
</feature>
<dbReference type="Gene3D" id="3.30.70.100">
    <property type="match status" value="2"/>
</dbReference>
<proteinExistence type="predicted"/>
<dbReference type="SMART" id="SM00886">
    <property type="entry name" value="Dabb"/>
    <property type="match status" value="2"/>
</dbReference>
<evidence type="ECO:0000313" key="4">
    <source>
        <dbReference type="Proteomes" id="UP000030645"/>
    </source>
</evidence>
<gene>
    <name evidence="3" type="ORF">L484_027359</name>
</gene>
<dbReference type="KEGG" id="mnt:21409981"/>
<dbReference type="SUPFAM" id="SSF54909">
    <property type="entry name" value="Dimeric alpha+beta barrel"/>
    <property type="match status" value="2"/>
</dbReference>
<dbReference type="PROSITE" id="PS51502">
    <property type="entry name" value="S_R_A_B_BARREL"/>
    <property type="match status" value="2"/>
</dbReference>
<dbReference type="AlphaFoldDB" id="W9QUV7"/>
<evidence type="ECO:0000313" key="3">
    <source>
        <dbReference type="EMBL" id="EXB38924.1"/>
    </source>
</evidence>
<feature type="domain" description="Stress-response A/B barrel" evidence="2">
    <location>
        <begin position="9"/>
        <end position="103"/>
    </location>
</feature>
<dbReference type="eggNOG" id="ENOG502QTKV">
    <property type="taxonomic scope" value="Eukaryota"/>
</dbReference>
<dbReference type="OrthoDB" id="42919at2759"/>
<sequence>MSSSPSQTIEHVVLFKVKDDTDQSKVSTMIASLNGLTSLDSVLHLSAGPVLRNGSSSFDFTHILHSRYNSKDDLASYSQHPSHVSVVKESVLPIIDDIMAVDWVADDLPGPVALPLGSALRVSFLKLKESVGEGAKSEVLEAVKGVKNSFSGIDQLSVGENFSPGRAKGFSIASLAVFTGPSELEAVDSDQELVNSHKEKVRDYLESVVVVDYVVSLPQPASL</sequence>
<dbReference type="InterPro" id="IPR011008">
    <property type="entry name" value="Dimeric_a/b-barrel"/>
</dbReference>
<protein>
    <recommendedName>
        <fullName evidence="2">Stress-response A/B barrel domain-containing protein</fullName>
    </recommendedName>
</protein>
<keyword evidence="4" id="KW-1185">Reference proteome</keyword>